<gene>
    <name evidence="3" type="ORF">IAA66_10270</name>
</gene>
<dbReference type="AlphaFoldDB" id="A0A9D0YXJ2"/>
<evidence type="ECO:0000259" key="2">
    <source>
        <dbReference type="PROSITE" id="PS51781"/>
    </source>
</evidence>
<dbReference type="InterPro" id="IPR003646">
    <property type="entry name" value="SH3-like_bac-type"/>
</dbReference>
<feature type="non-terminal residue" evidence="3">
    <location>
        <position position="677"/>
    </location>
</feature>
<dbReference type="InterPro" id="IPR008964">
    <property type="entry name" value="Invasin/intimin_cell_adhesion"/>
</dbReference>
<evidence type="ECO:0000313" key="3">
    <source>
        <dbReference type="EMBL" id="HIQ63944.1"/>
    </source>
</evidence>
<dbReference type="Gene3D" id="2.60.40.1080">
    <property type="match status" value="6"/>
</dbReference>
<reference evidence="3" key="2">
    <citation type="journal article" date="2021" name="PeerJ">
        <title>Extensive microbial diversity within the chicken gut microbiome revealed by metagenomics and culture.</title>
        <authorList>
            <person name="Gilroy R."/>
            <person name="Ravi A."/>
            <person name="Getino M."/>
            <person name="Pursley I."/>
            <person name="Horton D.L."/>
            <person name="Alikhan N.F."/>
            <person name="Baker D."/>
            <person name="Gharbi K."/>
            <person name="Hall N."/>
            <person name="Watson M."/>
            <person name="Adriaenssens E.M."/>
            <person name="Foster-Nyarko E."/>
            <person name="Jarju S."/>
            <person name="Secka A."/>
            <person name="Antonio M."/>
            <person name="Oren A."/>
            <person name="Chaudhuri R.R."/>
            <person name="La Ragione R."/>
            <person name="Hildebrand F."/>
            <person name="Pallen M.J."/>
        </authorList>
    </citation>
    <scope>NUCLEOTIDE SEQUENCE</scope>
    <source>
        <strain evidence="3">ChiHile30-977</strain>
    </source>
</reference>
<dbReference type="EMBL" id="DVFI01000142">
    <property type="protein sequence ID" value="HIQ63944.1"/>
    <property type="molecule type" value="Genomic_DNA"/>
</dbReference>
<comment type="caution">
    <text evidence="3">The sequence shown here is derived from an EMBL/GenBank/DDBJ whole genome shotgun (WGS) entry which is preliminary data.</text>
</comment>
<keyword evidence="1" id="KW-0732">Signal</keyword>
<dbReference type="SMART" id="SM00635">
    <property type="entry name" value="BID_2"/>
    <property type="match status" value="6"/>
</dbReference>
<dbReference type="PANTHER" id="PTHR34408:SF1">
    <property type="entry name" value="GLYCOSYL HYDROLASE FAMILY 19 DOMAIN-CONTAINING PROTEIN HI_1415"/>
    <property type="match status" value="1"/>
</dbReference>
<feature type="domain" description="SH3b" evidence="2">
    <location>
        <begin position="523"/>
        <end position="587"/>
    </location>
</feature>
<organism evidence="3 4">
    <name type="scientific">Candidatus Avichristensenella intestinipullorum</name>
    <dbReference type="NCBI Taxonomy" id="2840693"/>
    <lineage>
        <taxon>Bacteria</taxon>
        <taxon>Bacillati</taxon>
        <taxon>Bacillota</taxon>
        <taxon>Clostridia</taxon>
        <taxon>Candidatus Avichristensenella</taxon>
    </lineage>
</organism>
<evidence type="ECO:0000256" key="1">
    <source>
        <dbReference type="SAM" id="SignalP"/>
    </source>
</evidence>
<dbReference type="Pfam" id="PF08239">
    <property type="entry name" value="SH3_3"/>
    <property type="match status" value="2"/>
</dbReference>
<dbReference type="InterPro" id="IPR003343">
    <property type="entry name" value="Big_2"/>
</dbReference>
<reference evidence="3" key="1">
    <citation type="submission" date="2020-10" db="EMBL/GenBank/DDBJ databases">
        <authorList>
            <person name="Gilroy R."/>
        </authorList>
    </citation>
    <scope>NUCLEOTIDE SEQUENCE</scope>
    <source>
        <strain evidence="3">ChiHile30-977</strain>
    </source>
</reference>
<dbReference type="InterPro" id="IPR052354">
    <property type="entry name" value="Cell_Wall_Dynamics_Protein"/>
</dbReference>
<dbReference type="PROSITE" id="PS51781">
    <property type="entry name" value="SH3B"/>
    <property type="match status" value="2"/>
</dbReference>
<dbReference type="PROSITE" id="PS51257">
    <property type="entry name" value="PROKAR_LIPOPROTEIN"/>
    <property type="match status" value="1"/>
</dbReference>
<feature type="domain" description="SH3b" evidence="2">
    <location>
        <begin position="597"/>
        <end position="661"/>
    </location>
</feature>
<feature type="signal peptide" evidence="1">
    <location>
        <begin position="1"/>
        <end position="22"/>
    </location>
</feature>
<dbReference type="SUPFAM" id="SSF49373">
    <property type="entry name" value="Invasin/intimin cell-adhesion fragments"/>
    <property type="match status" value="3"/>
</dbReference>
<dbReference type="Gene3D" id="2.30.30.40">
    <property type="entry name" value="SH3 Domains"/>
    <property type="match status" value="2"/>
</dbReference>
<evidence type="ECO:0000313" key="4">
    <source>
        <dbReference type="Proteomes" id="UP000886819"/>
    </source>
</evidence>
<dbReference type="Proteomes" id="UP000886819">
    <property type="component" value="Unassembled WGS sequence"/>
</dbReference>
<sequence>MKRYLSILLAAVMLCSCLPALAEGGTHSVSFDRSEAELHVGDELTLTLTQTGGSVEPQYSVSDGTLLEITSGSSGCTVKCLAVGNGTATVTATAGTATATCTLTLKEAQLEPRTMRGLHFTSTPSTLEIGQTYNLQPVDDSGATVSHADITWTYSAAGVVSMWETTIKGESAGQVTVTGTLTDGSSDSCTVTVLAPPAPVEFSISHNATQYLAGEIYPFTAKDAGGNVLSGVTLTSSNTGVVSIDGTNLVTHAGGTATITATLGSVSHSLDVTVSAAPTAISLVDEIEMKVGETYQVQPTLQPSGAATRFSYTVASSNGVISCDGNGKITANKAGTGILRVRTHNGLEDTLYVYVTSATSAYTVSIVNPRIAVSEKTQIVIRGPGGVETAQRYASGNLRVASVDSTGAVTGIGVGTTTITCLLTNGLSYEVSVEVYAYPSSISAYPQSSTIGVGGTTTIVVTSDVPGTFPYTTTSDNTAVVRVDSSDPSLLHGVSAGTATITVTSVNGKKASFQITVSGSAVIGTATVTTSSGSLNLRESASLYSRVIRTIPRGATVDVLSRDTSWSRVRYAGSEGYVLNQYLTFQTSPTPTPGTGTSMARVTTASGSLNLREYASTSARVLVRIPQYAYVTVYSRGTTWCYVSYGGYAGYVMTEFLTFVSDSPTPAPTGSTSVAQV</sequence>
<accession>A0A9D0YXJ2</accession>
<dbReference type="SMART" id="SM00287">
    <property type="entry name" value="SH3b"/>
    <property type="match status" value="2"/>
</dbReference>
<proteinExistence type="predicted"/>
<name>A0A9D0YXJ2_9FIRM</name>
<dbReference type="PANTHER" id="PTHR34408">
    <property type="entry name" value="FAMILY PROTEIN, PUTATIVE-RELATED"/>
    <property type="match status" value="1"/>
</dbReference>
<dbReference type="Pfam" id="PF02368">
    <property type="entry name" value="Big_2"/>
    <property type="match status" value="1"/>
</dbReference>
<feature type="chain" id="PRO_5038778205" evidence="1">
    <location>
        <begin position="23"/>
        <end position="677"/>
    </location>
</feature>
<protein>
    <submittedName>
        <fullName evidence="3">Ig-like domain-containing protein</fullName>
    </submittedName>
</protein>